<comment type="caution">
    <text evidence="1">The sequence shown here is derived from an EMBL/GenBank/DDBJ whole genome shotgun (WGS) entry which is preliminary data.</text>
</comment>
<proteinExistence type="predicted"/>
<keyword evidence="2" id="KW-1185">Reference proteome</keyword>
<dbReference type="Proteomes" id="UP001140234">
    <property type="component" value="Unassembled WGS sequence"/>
</dbReference>
<protein>
    <submittedName>
        <fullName evidence="1">Uncharacterized protein</fullName>
    </submittedName>
</protein>
<sequence>AQGHGGRDRRGVCIHVPGAAGRARDHVQLHPRGAGVLLAGVWLVPVHQLQGGVYGRAERADHHVRVADAGEHGPAAPAHGDRAGVRDAAVPGAGDRAAVVRHVCDGRDVERLLAGGGAGGVHCGAVCEAQPGQQRAPVPAQARHDAAVPRGRESAADQLRGSAGGGGAGRGGVYAAQGANHPVHARQADDEGRDVAGAEPRGAQDPGIGDERRPGGGERGGHGVVPQDVPAGERRGPAGVCGPVDPGDGVPGVPLQLRVQPQKAGGRDHDAPRVDQLQGDGAVGAAAAVPRADDGAHPRGGRDAVRARAGHPRDVAQVRGAVQHKVQADPAQHQAVPHAADGGGGRGAQRQHGGARDRGRRRDVQQHCAVWRRERAGEA</sequence>
<dbReference type="EMBL" id="JANBUJ010003623">
    <property type="protein sequence ID" value="KAJ2760005.1"/>
    <property type="molecule type" value="Genomic_DNA"/>
</dbReference>
<reference evidence="1" key="1">
    <citation type="submission" date="2022-07" db="EMBL/GenBank/DDBJ databases">
        <title>Phylogenomic reconstructions and comparative analyses of Kickxellomycotina fungi.</title>
        <authorList>
            <person name="Reynolds N.K."/>
            <person name="Stajich J.E."/>
            <person name="Barry K."/>
            <person name="Grigoriev I.V."/>
            <person name="Crous P."/>
            <person name="Smith M.E."/>
        </authorList>
    </citation>
    <scope>NUCLEOTIDE SEQUENCE</scope>
    <source>
        <strain evidence="1">CBS 109366</strain>
    </source>
</reference>
<name>A0ACC1JJQ1_9FUNG</name>
<accession>A0ACC1JJQ1</accession>
<feature type="non-terminal residue" evidence="1">
    <location>
        <position position="1"/>
    </location>
</feature>
<organism evidence="1 2">
    <name type="scientific">Coemansia nantahalensis</name>
    <dbReference type="NCBI Taxonomy" id="2789366"/>
    <lineage>
        <taxon>Eukaryota</taxon>
        <taxon>Fungi</taxon>
        <taxon>Fungi incertae sedis</taxon>
        <taxon>Zoopagomycota</taxon>
        <taxon>Kickxellomycotina</taxon>
        <taxon>Kickxellomycetes</taxon>
        <taxon>Kickxellales</taxon>
        <taxon>Kickxellaceae</taxon>
        <taxon>Coemansia</taxon>
    </lineage>
</organism>
<evidence type="ECO:0000313" key="1">
    <source>
        <dbReference type="EMBL" id="KAJ2760005.1"/>
    </source>
</evidence>
<feature type="non-terminal residue" evidence="1">
    <location>
        <position position="379"/>
    </location>
</feature>
<gene>
    <name evidence="1" type="ORF">IWQ57_006411</name>
</gene>
<evidence type="ECO:0000313" key="2">
    <source>
        <dbReference type="Proteomes" id="UP001140234"/>
    </source>
</evidence>